<gene>
    <name evidence="5" type="ORF">EB235_24540</name>
</gene>
<dbReference type="PRINTS" id="PR00778">
    <property type="entry name" value="HTHARSR"/>
</dbReference>
<evidence type="ECO:0000313" key="5">
    <source>
        <dbReference type="EMBL" id="QKD04257.1"/>
    </source>
</evidence>
<dbReference type="InterPro" id="IPR011991">
    <property type="entry name" value="ArsR-like_HTH"/>
</dbReference>
<dbReference type="Pfam" id="PF01022">
    <property type="entry name" value="HTH_5"/>
    <property type="match status" value="1"/>
</dbReference>
<name>A0A6M7WQC1_RHILI</name>
<keyword evidence="2" id="KW-0238">DNA-binding</keyword>
<evidence type="ECO:0000256" key="2">
    <source>
        <dbReference type="ARBA" id="ARBA00023125"/>
    </source>
</evidence>
<dbReference type="CDD" id="cd00090">
    <property type="entry name" value="HTH_ARSR"/>
    <property type="match status" value="1"/>
</dbReference>
<dbReference type="Gene3D" id="1.10.10.10">
    <property type="entry name" value="Winged helix-like DNA-binding domain superfamily/Winged helix DNA-binding domain"/>
    <property type="match status" value="1"/>
</dbReference>
<accession>A0A6M7WQC1</accession>
<dbReference type="PANTHER" id="PTHR43132:SF2">
    <property type="entry name" value="ARSENICAL RESISTANCE OPERON REPRESSOR ARSR-RELATED"/>
    <property type="match status" value="1"/>
</dbReference>
<dbReference type="RefSeq" id="WP_171878152.1">
    <property type="nucleotide sequence ID" value="NZ_CP033367.1"/>
</dbReference>
<dbReference type="InterPro" id="IPR051011">
    <property type="entry name" value="Metal_resp_trans_reg"/>
</dbReference>
<dbReference type="SUPFAM" id="SSF46785">
    <property type="entry name" value="Winged helix' DNA-binding domain"/>
    <property type="match status" value="1"/>
</dbReference>
<dbReference type="GO" id="GO:0003677">
    <property type="term" value="F:DNA binding"/>
    <property type="evidence" value="ECO:0007669"/>
    <property type="project" value="UniProtKB-KW"/>
</dbReference>
<sequence>MVSKKLAANAEHAAKFLAALASQHRLLIMCHLADSGEMSVGAICEKLMISQSSLSQHLAKLRRLGVVETRRDSQTIYYSCNSEAVRDLLSVMDNLYGAGAPEKRAHLFTEKQQSN</sequence>
<dbReference type="InterPro" id="IPR036390">
    <property type="entry name" value="WH_DNA-bd_sf"/>
</dbReference>
<dbReference type="NCBIfam" id="NF033788">
    <property type="entry name" value="HTH_metalloreg"/>
    <property type="match status" value="1"/>
</dbReference>
<proteinExistence type="predicted"/>
<dbReference type="GO" id="GO:0003700">
    <property type="term" value="F:DNA-binding transcription factor activity"/>
    <property type="evidence" value="ECO:0007669"/>
    <property type="project" value="InterPro"/>
</dbReference>
<evidence type="ECO:0000256" key="1">
    <source>
        <dbReference type="ARBA" id="ARBA00023015"/>
    </source>
</evidence>
<evidence type="ECO:0000313" key="6">
    <source>
        <dbReference type="Proteomes" id="UP000503017"/>
    </source>
</evidence>
<keyword evidence="1" id="KW-0805">Transcription regulation</keyword>
<dbReference type="PROSITE" id="PS50987">
    <property type="entry name" value="HTH_ARSR_2"/>
    <property type="match status" value="1"/>
</dbReference>
<organism evidence="5 6">
    <name type="scientific">Mesorhizobium loti R88b</name>
    <dbReference type="NCBI Taxonomy" id="935548"/>
    <lineage>
        <taxon>Bacteria</taxon>
        <taxon>Pseudomonadati</taxon>
        <taxon>Pseudomonadota</taxon>
        <taxon>Alphaproteobacteria</taxon>
        <taxon>Hyphomicrobiales</taxon>
        <taxon>Phyllobacteriaceae</taxon>
        <taxon>Mesorhizobium</taxon>
    </lineage>
</organism>
<reference evidence="5 6" key="1">
    <citation type="submission" date="2018-10" db="EMBL/GenBank/DDBJ databases">
        <authorList>
            <person name="Perry B.J."/>
            <person name="Sullivan J.T."/>
            <person name="Murphy R.J.T."/>
            <person name="Ramsay J.P."/>
            <person name="Ronson C.W."/>
        </authorList>
    </citation>
    <scope>NUCLEOTIDE SEQUENCE [LARGE SCALE GENOMIC DNA]</scope>
    <source>
        <strain evidence="5 6">R88b</strain>
    </source>
</reference>
<dbReference type="EMBL" id="CP033367">
    <property type="protein sequence ID" value="QKD04257.1"/>
    <property type="molecule type" value="Genomic_DNA"/>
</dbReference>
<evidence type="ECO:0000259" key="4">
    <source>
        <dbReference type="PROSITE" id="PS50987"/>
    </source>
</evidence>
<dbReference type="InterPro" id="IPR001845">
    <property type="entry name" value="HTH_ArsR_DNA-bd_dom"/>
</dbReference>
<dbReference type="PANTHER" id="PTHR43132">
    <property type="entry name" value="ARSENICAL RESISTANCE OPERON REPRESSOR ARSR-RELATED"/>
    <property type="match status" value="1"/>
</dbReference>
<evidence type="ECO:0000256" key="3">
    <source>
        <dbReference type="ARBA" id="ARBA00023163"/>
    </source>
</evidence>
<dbReference type="AlphaFoldDB" id="A0A6M7WQC1"/>
<dbReference type="SMART" id="SM00418">
    <property type="entry name" value="HTH_ARSR"/>
    <property type="match status" value="1"/>
</dbReference>
<dbReference type="InterPro" id="IPR036388">
    <property type="entry name" value="WH-like_DNA-bd_sf"/>
</dbReference>
<keyword evidence="3" id="KW-0804">Transcription</keyword>
<dbReference type="Proteomes" id="UP000503017">
    <property type="component" value="Chromosome"/>
</dbReference>
<protein>
    <submittedName>
        <fullName evidence="5">Transcriptional regulator</fullName>
    </submittedName>
</protein>
<feature type="domain" description="HTH arsR-type" evidence="4">
    <location>
        <begin position="6"/>
        <end position="100"/>
    </location>
</feature>